<dbReference type="Gene3D" id="3.40.50.720">
    <property type="entry name" value="NAD(P)-binding Rossmann-like Domain"/>
    <property type="match status" value="1"/>
</dbReference>
<dbReference type="PANTHER" id="PTHR21089:SF1">
    <property type="entry name" value="BIFUNCTIONAL 3-DEHYDROQUINATE DEHYDRATASE_SHIKIMATE DEHYDROGENASE, CHLOROPLASTIC"/>
    <property type="match status" value="1"/>
</dbReference>
<evidence type="ECO:0000256" key="6">
    <source>
        <dbReference type="ARBA" id="ARBA00049442"/>
    </source>
</evidence>
<keyword evidence="3" id="KW-0521">NADP</keyword>
<evidence type="ECO:0000259" key="7">
    <source>
        <dbReference type="Pfam" id="PF01488"/>
    </source>
</evidence>
<evidence type="ECO:0000256" key="1">
    <source>
        <dbReference type="ARBA" id="ARBA00004871"/>
    </source>
</evidence>
<comment type="caution">
    <text evidence="9">The sequence shown here is derived from an EMBL/GenBank/DDBJ whole genome shotgun (WGS) entry which is preliminary data.</text>
</comment>
<evidence type="ECO:0000313" key="10">
    <source>
        <dbReference type="Proteomes" id="UP001549204"/>
    </source>
</evidence>
<evidence type="ECO:0000256" key="5">
    <source>
        <dbReference type="ARBA" id="ARBA00023141"/>
    </source>
</evidence>
<proteinExistence type="predicted"/>
<dbReference type="CDD" id="cd01065">
    <property type="entry name" value="NAD_bind_Shikimate_DH"/>
    <property type="match status" value="1"/>
</dbReference>
<dbReference type="Pfam" id="PF08501">
    <property type="entry name" value="Shikimate_dh_N"/>
    <property type="match status" value="1"/>
</dbReference>
<evidence type="ECO:0000313" key="9">
    <source>
        <dbReference type="EMBL" id="MET3578172.1"/>
    </source>
</evidence>
<dbReference type="SUPFAM" id="SSF51735">
    <property type="entry name" value="NAD(P)-binding Rossmann-fold domains"/>
    <property type="match status" value="1"/>
</dbReference>
<dbReference type="InterPro" id="IPR036291">
    <property type="entry name" value="NAD(P)-bd_dom_sf"/>
</dbReference>
<dbReference type="EMBL" id="JBEPMC010000002">
    <property type="protein sequence ID" value="MET3578172.1"/>
    <property type="molecule type" value="Genomic_DNA"/>
</dbReference>
<evidence type="ECO:0000256" key="3">
    <source>
        <dbReference type="ARBA" id="ARBA00022857"/>
    </source>
</evidence>
<feature type="domain" description="Shikimate dehydrogenase substrate binding N-terminal" evidence="8">
    <location>
        <begin position="12"/>
        <end position="93"/>
    </location>
</feature>
<sequence>MQITGQTKIMFVLAHPIGHVRAPAVLNAHFESTGKNVAASPLHVAPEDLNGVVAAIRHMRNVIGFGTTIPHKIEVMRFLDELTPNAKNVGAVNFTRRDKDGRLIGHNTDGLGFVAGLRLNDVDPAGKRILQLGAGGAGRAVAFALAEAGAGKLRISNRDGGKGQALAEAIAAHYPKCDVTAGPAAAEDFDVIVNTTSVGMKEDDPIPVDIDRLAPATVVADVIMTPLVTRLLARASERGCKTIGGKIMLDQQMNLVTDFLRA</sequence>
<protein>
    <recommendedName>
        <fullName evidence="2">shikimate dehydrogenase (NADP(+))</fullName>
        <ecNumber evidence="2">1.1.1.25</ecNumber>
    </recommendedName>
</protein>
<comment type="pathway">
    <text evidence="1">Metabolic intermediate biosynthesis; chorismate biosynthesis; chorismate from D-erythrose 4-phosphate and phosphoenolpyruvate: step 4/7.</text>
</comment>
<accession>A0ABV2GIQ1</accession>
<dbReference type="SUPFAM" id="SSF53223">
    <property type="entry name" value="Aminoacid dehydrogenase-like, N-terminal domain"/>
    <property type="match status" value="1"/>
</dbReference>
<dbReference type="Gene3D" id="3.40.50.10860">
    <property type="entry name" value="Leucine Dehydrogenase, chain A, domain 1"/>
    <property type="match status" value="1"/>
</dbReference>
<dbReference type="InterPro" id="IPR022893">
    <property type="entry name" value="Shikimate_DH_fam"/>
</dbReference>
<keyword evidence="5" id="KW-0028">Amino-acid biosynthesis</keyword>
<dbReference type="InterPro" id="IPR046346">
    <property type="entry name" value="Aminoacid_DH-like_N_sf"/>
</dbReference>
<feature type="domain" description="Quinate/shikimate 5-dehydrogenase/glutamyl-tRNA reductase" evidence="7">
    <location>
        <begin position="125"/>
        <end position="197"/>
    </location>
</feature>
<evidence type="ECO:0000256" key="2">
    <source>
        <dbReference type="ARBA" id="ARBA00012962"/>
    </source>
</evidence>
<dbReference type="InterPro" id="IPR013708">
    <property type="entry name" value="Shikimate_DH-bd_N"/>
</dbReference>
<keyword evidence="4 9" id="KW-0560">Oxidoreductase</keyword>
<dbReference type="RefSeq" id="WP_354488760.1">
    <property type="nucleotide sequence ID" value="NZ_JBEPMC010000002.1"/>
</dbReference>
<evidence type="ECO:0000259" key="8">
    <source>
        <dbReference type="Pfam" id="PF08501"/>
    </source>
</evidence>
<dbReference type="PANTHER" id="PTHR21089">
    <property type="entry name" value="SHIKIMATE DEHYDROGENASE"/>
    <property type="match status" value="1"/>
</dbReference>
<keyword evidence="10" id="KW-1185">Reference proteome</keyword>
<dbReference type="Pfam" id="PF01488">
    <property type="entry name" value="Shikimate_DH"/>
    <property type="match status" value="1"/>
</dbReference>
<dbReference type="InterPro" id="IPR006151">
    <property type="entry name" value="Shikm_DH/Glu-tRNA_Rdtase"/>
</dbReference>
<keyword evidence="5" id="KW-0057">Aromatic amino acid biosynthesis</keyword>
<organism evidence="9 10">
    <name type="scientific">Mesorhizobium robiniae</name>
    <dbReference type="NCBI Taxonomy" id="559315"/>
    <lineage>
        <taxon>Bacteria</taxon>
        <taxon>Pseudomonadati</taxon>
        <taxon>Pseudomonadota</taxon>
        <taxon>Alphaproteobacteria</taxon>
        <taxon>Hyphomicrobiales</taxon>
        <taxon>Phyllobacteriaceae</taxon>
        <taxon>Mesorhizobium</taxon>
    </lineage>
</organism>
<dbReference type="Proteomes" id="UP001549204">
    <property type="component" value="Unassembled WGS sequence"/>
</dbReference>
<dbReference type="GO" id="GO:0004764">
    <property type="term" value="F:shikimate 3-dehydrogenase (NADP+) activity"/>
    <property type="evidence" value="ECO:0007669"/>
    <property type="project" value="UniProtKB-EC"/>
</dbReference>
<evidence type="ECO:0000256" key="4">
    <source>
        <dbReference type="ARBA" id="ARBA00023002"/>
    </source>
</evidence>
<gene>
    <name evidence="9" type="ORF">ABID19_001189</name>
</gene>
<dbReference type="EC" id="1.1.1.25" evidence="2"/>
<comment type="catalytic activity">
    <reaction evidence="6">
        <text>shikimate + NADP(+) = 3-dehydroshikimate + NADPH + H(+)</text>
        <dbReference type="Rhea" id="RHEA:17737"/>
        <dbReference type="ChEBI" id="CHEBI:15378"/>
        <dbReference type="ChEBI" id="CHEBI:16630"/>
        <dbReference type="ChEBI" id="CHEBI:36208"/>
        <dbReference type="ChEBI" id="CHEBI:57783"/>
        <dbReference type="ChEBI" id="CHEBI:58349"/>
        <dbReference type="EC" id="1.1.1.25"/>
    </reaction>
</comment>
<name>A0ABV2GIQ1_9HYPH</name>
<reference evidence="9 10" key="1">
    <citation type="submission" date="2024-06" db="EMBL/GenBank/DDBJ databases">
        <title>Genomic Encyclopedia of Type Strains, Phase IV (KMG-IV): sequencing the most valuable type-strain genomes for metagenomic binning, comparative biology and taxonomic classification.</title>
        <authorList>
            <person name="Goeker M."/>
        </authorList>
    </citation>
    <scope>NUCLEOTIDE SEQUENCE [LARGE SCALE GENOMIC DNA]</scope>
    <source>
        <strain evidence="9 10">DSM 100022</strain>
    </source>
</reference>